<evidence type="ECO:0000256" key="7">
    <source>
        <dbReference type="ARBA" id="ARBA00022989"/>
    </source>
</evidence>
<dbReference type="PANTHER" id="PTHR31937">
    <property type="entry name" value="TRANSMEMBRANE PROTEIN 163"/>
    <property type="match status" value="1"/>
</dbReference>
<comment type="caution">
    <text evidence="13">The sequence shown here is derived from an EMBL/GenBank/DDBJ whole genome shotgun (WGS) entry which is preliminary data.</text>
</comment>
<keyword evidence="6" id="KW-0862">Zinc</keyword>
<feature type="transmembrane region" description="Helical" evidence="12">
    <location>
        <begin position="149"/>
        <end position="171"/>
    </location>
</feature>
<sequence length="277" mass="29689">MNDGEGFELGDLGGDQHKTGDTTRGDDSPLGGKGDKEGGHFGNCWEVTRVKCKGDNEKTSLIVTNGHLTPEETQRLLTAALVISWTSIIFSLGTGLAAVVLSLVGRSESLFAFGLDALLDSLSSVAVVWRFQGQVDCVYSLIRERKACIVIGVLFLVSAVSLIVKSVIAIIMETHEEKEVLLFDSFSLTCGVISVIIAGAKIYVGLKLGSRALYTDSIITLVGAASCFAGVAGLELYVEDTNLWYIDSVFGVICGLFLLLFGIRLLYTSMTQVCEVE</sequence>
<evidence type="ECO:0000256" key="5">
    <source>
        <dbReference type="ARBA" id="ARBA00022753"/>
    </source>
</evidence>
<dbReference type="AlphaFoldDB" id="A0AAV2H599"/>
<feature type="transmembrane region" description="Helical" evidence="12">
    <location>
        <begin position="76"/>
        <end position="104"/>
    </location>
</feature>
<feature type="region of interest" description="Disordered" evidence="11">
    <location>
        <begin position="1"/>
        <end position="35"/>
    </location>
</feature>
<evidence type="ECO:0008006" key="15">
    <source>
        <dbReference type="Google" id="ProtNLM"/>
    </source>
</evidence>
<dbReference type="InterPro" id="IPR026765">
    <property type="entry name" value="Tmem163"/>
</dbReference>
<comment type="similarity">
    <text evidence="3">Belongs to the TMEM163 family.</text>
</comment>
<keyword evidence="5" id="KW-0967">Endosome</keyword>
<evidence type="ECO:0000256" key="11">
    <source>
        <dbReference type="SAM" id="MobiDB-lite"/>
    </source>
</evidence>
<dbReference type="Gene3D" id="1.20.1510.10">
    <property type="entry name" value="Cation efflux protein transmembrane domain"/>
    <property type="match status" value="1"/>
</dbReference>
<evidence type="ECO:0000256" key="1">
    <source>
        <dbReference type="ARBA" id="ARBA00004146"/>
    </source>
</evidence>
<reference evidence="13 14" key="1">
    <citation type="submission" date="2024-04" db="EMBL/GenBank/DDBJ databases">
        <authorList>
            <consortium name="Genoscope - CEA"/>
            <person name="William W."/>
        </authorList>
    </citation>
    <scope>NUCLEOTIDE SEQUENCE [LARGE SCALE GENOMIC DNA]</scope>
</reference>
<evidence type="ECO:0000313" key="13">
    <source>
        <dbReference type="EMBL" id="CAL1528598.1"/>
    </source>
</evidence>
<protein>
    <recommendedName>
        <fullName evidence="15">Transmembrane protein 163</fullName>
    </recommendedName>
</protein>
<name>A0AAV2H599_LYMST</name>
<keyword evidence="10" id="KW-0968">Cytoplasmic vesicle</keyword>
<comment type="subcellular location">
    <subcellularLocation>
        <location evidence="2">Cytoplasmic vesicle</location>
        <location evidence="2">Secretory vesicle</location>
        <location evidence="2">Synaptic vesicle membrane</location>
        <topology evidence="2">Multi-pass membrane protein</topology>
    </subcellularLocation>
    <subcellularLocation>
        <location evidence="1">Early endosome membrane</location>
    </subcellularLocation>
</comment>
<evidence type="ECO:0000256" key="3">
    <source>
        <dbReference type="ARBA" id="ARBA00008731"/>
    </source>
</evidence>
<evidence type="ECO:0000256" key="8">
    <source>
        <dbReference type="ARBA" id="ARBA00023018"/>
    </source>
</evidence>
<evidence type="ECO:0000256" key="6">
    <source>
        <dbReference type="ARBA" id="ARBA00022833"/>
    </source>
</evidence>
<evidence type="ECO:0000256" key="10">
    <source>
        <dbReference type="ARBA" id="ARBA00023329"/>
    </source>
</evidence>
<keyword evidence="4 12" id="KW-0812">Transmembrane</keyword>
<proteinExistence type="inferred from homology"/>
<evidence type="ECO:0000313" key="14">
    <source>
        <dbReference type="Proteomes" id="UP001497497"/>
    </source>
</evidence>
<evidence type="ECO:0000256" key="2">
    <source>
        <dbReference type="ARBA" id="ARBA00004644"/>
    </source>
</evidence>
<dbReference type="InterPro" id="IPR027469">
    <property type="entry name" value="Cation_efflux_TMD_sf"/>
</dbReference>
<dbReference type="Proteomes" id="UP001497497">
    <property type="component" value="Unassembled WGS sequence"/>
</dbReference>
<feature type="transmembrane region" description="Helical" evidence="12">
    <location>
        <begin position="186"/>
        <end position="206"/>
    </location>
</feature>
<evidence type="ECO:0000256" key="4">
    <source>
        <dbReference type="ARBA" id="ARBA00022692"/>
    </source>
</evidence>
<feature type="transmembrane region" description="Helical" evidence="12">
    <location>
        <begin position="244"/>
        <end position="267"/>
    </location>
</feature>
<keyword evidence="9 12" id="KW-0472">Membrane</keyword>
<organism evidence="13 14">
    <name type="scientific">Lymnaea stagnalis</name>
    <name type="common">Great pond snail</name>
    <name type="synonym">Helix stagnalis</name>
    <dbReference type="NCBI Taxonomy" id="6523"/>
    <lineage>
        <taxon>Eukaryota</taxon>
        <taxon>Metazoa</taxon>
        <taxon>Spiralia</taxon>
        <taxon>Lophotrochozoa</taxon>
        <taxon>Mollusca</taxon>
        <taxon>Gastropoda</taxon>
        <taxon>Heterobranchia</taxon>
        <taxon>Euthyneura</taxon>
        <taxon>Panpulmonata</taxon>
        <taxon>Hygrophila</taxon>
        <taxon>Lymnaeoidea</taxon>
        <taxon>Lymnaeidae</taxon>
        <taxon>Lymnaea</taxon>
    </lineage>
</organism>
<evidence type="ECO:0000256" key="9">
    <source>
        <dbReference type="ARBA" id="ARBA00023136"/>
    </source>
</evidence>
<feature type="transmembrane region" description="Helical" evidence="12">
    <location>
        <begin position="218"/>
        <end position="238"/>
    </location>
</feature>
<evidence type="ECO:0000256" key="12">
    <source>
        <dbReference type="SAM" id="Phobius"/>
    </source>
</evidence>
<dbReference type="GO" id="GO:0030672">
    <property type="term" value="C:synaptic vesicle membrane"/>
    <property type="evidence" value="ECO:0007669"/>
    <property type="project" value="UniProtKB-SubCell"/>
</dbReference>
<keyword evidence="8" id="KW-0770">Synapse</keyword>
<dbReference type="EMBL" id="CAXITT010000034">
    <property type="protein sequence ID" value="CAL1528598.1"/>
    <property type="molecule type" value="Genomic_DNA"/>
</dbReference>
<dbReference type="PANTHER" id="PTHR31937:SF2">
    <property type="entry name" value="TRANSMEMBRANE PROTEIN 163"/>
    <property type="match status" value="1"/>
</dbReference>
<accession>A0AAV2H599</accession>
<keyword evidence="7 12" id="KW-1133">Transmembrane helix</keyword>
<keyword evidence="14" id="KW-1185">Reference proteome</keyword>
<dbReference type="GO" id="GO:0031901">
    <property type="term" value="C:early endosome membrane"/>
    <property type="evidence" value="ECO:0007669"/>
    <property type="project" value="UniProtKB-SubCell"/>
</dbReference>
<gene>
    <name evidence="13" type="ORF">GSLYS_00002768001</name>
</gene>
<dbReference type="SUPFAM" id="SSF161111">
    <property type="entry name" value="Cation efflux protein transmembrane domain-like"/>
    <property type="match status" value="1"/>
</dbReference>
<feature type="compositionally biased region" description="Basic and acidic residues" evidence="11">
    <location>
        <begin position="14"/>
        <end position="35"/>
    </location>
</feature>